<organism evidence="1 2">
    <name type="scientific">Lasiosphaeria hispida</name>
    <dbReference type="NCBI Taxonomy" id="260671"/>
    <lineage>
        <taxon>Eukaryota</taxon>
        <taxon>Fungi</taxon>
        <taxon>Dikarya</taxon>
        <taxon>Ascomycota</taxon>
        <taxon>Pezizomycotina</taxon>
        <taxon>Sordariomycetes</taxon>
        <taxon>Sordariomycetidae</taxon>
        <taxon>Sordariales</taxon>
        <taxon>Lasiosphaeriaceae</taxon>
        <taxon>Lasiosphaeria</taxon>
    </lineage>
</organism>
<evidence type="ECO:0000313" key="1">
    <source>
        <dbReference type="EMBL" id="KAK3352634.1"/>
    </source>
</evidence>
<comment type="caution">
    <text evidence="1">The sequence shown here is derived from an EMBL/GenBank/DDBJ whole genome shotgun (WGS) entry which is preliminary data.</text>
</comment>
<sequence>MIVYYDNDVQLFFSELVMFVSASRNMIRKAKMAAKVAQIKRLAELEMLEPSIPSPTDGSIAPLEAASTVMKDGKAEEKIPSLRYISARHMQSPDLLIAQAALQHSIYSQDPLEKGYDNLGKGLDDMQSICEHMAHQFLRGSERENSASPEMKPWSSPYQLVTAQVCLQYEKVEQIQDCAGDVPRR</sequence>
<dbReference type="Proteomes" id="UP001275084">
    <property type="component" value="Unassembled WGS sequence"/>
</dbReference>
<keyword evidence="2" id="KW-1185">Reference proteome</keyword>
<protein>
    <submittedName>
        <fullName evidence="1">Uncharacterized protein</fullName>
    </submittedName>
</protein>
<evidence type="ECO:0000313" key="2">
    <source>
        <dbReference type="Proteomes" id="UP001275084"/>
    </source>
</evidence>
<gene>
    <name evidence="1" type="ORF">B0T25DRAFT_189607</name>
</gene>
<reference evidence="1" key="1">
    <citation type="journal article" date="2023" name="Mol. Phylogenet. Evol.">
        <title>Genome-scale phylogeny and comparative genomics of the fungal order Sordariales.</title>
        <authorList>
            <person name="Hensen N."/>
            <person name="Bonometti L."/>
            <person name="Westerberg I."/>
            <person name="Brannstrom I.O."/>
            <person name="Guillou S."/>
            <person name="Cros-Aarteil S."/>
            <person name="Calhoun S."/>
            <person name="Haridas S."/>
            <person name="Kuo A."/>
            <person name="Mondo S."/>
            <person name="Pangilinan J."/>
            <person name="Riley R."/>
            <person name="LaButti K."/>
            <person name="Andreopoulos B."/>
            <person name="Lipzen A."/>
            <person name="Chen C."/>
            <person name="Yan M."/>
            <person name="Daum C."/>
            <person name="Ng V."/>
            <person name="Clum A."/>
            <person name="Steindorff A."/>
            <person name="Ohm R.A."/>
            <person name="Martin F."/>
            <person name="Silar P."/>
            <person name="Natvig D.O."/>
            <person name="Lalanne C."/>
            <person name="Gautier V."/>
            <person name="Ament-Velasquez S.L."/>
            <person name="Kruys A."/>
            <person name="Hutchinson M.I."/>
            <person name="Powell A.J."/>
            <person name="Barry K."/>
            <person name="Miller A.N."/>
            <person name="Grigoriev I.V."/>
            <person name="Debuchy R."/>
            <person name="Gladieux P."/>
            <person name="Hiltunen Thoren M."/>
            <person name="Johannesson H."/>
        </authorList>
    </citation>
    <scope>NUCLEOTIDE SEQUENCE</scope>
    <source>
        <strain evidence="1">CBS 955.72</strain>
    </source>
</reference>
<name>A0AAJ0HHA7_9PEZI</name>
<proteinExistence type="predicted"/>
<reference evidence="1" key="2">
    <citation type="submission" date="2023-06" db="EMBL/GenBank/DDBJ databases">
        <authorList>
            <consortium name="Lawrence Berkeley National Laboratory"/>
            <person name="Haridas S."/>
            <person name="Hensen N."/>
            <person name="Bonometti L."/>
            <person name="Westerberg I."/>
            <person name="Brannstrom I.O."/>
            <person name="Guillou S."/>
            <person name="Cros-Aarteil S."/>
            <person name="Calhoun S."/>
            <person name="Kuo A."/>
            <person name="Mondo S."/>
            <person name="Pangilinan J."/>
            <person name="Riley R."/>
            <person name="Labutti K."/>
            <person name="Andreopoulos B."/>
            <person name="Lipzen A."/>
            <person name="Chen C."/>
            <person name="Yanf M."/>
            <person name="Daum C."/>
            <person name="Ng V."/>
            <person name="Clum A."/>
            <person name="Steindorff A."/>
            <person name="Ohm R."/>
            <person name="Martin F."/>
            <person name="Silar P."/>
            <person name="Natvig D."/>
            <person name="Lalanne C."/>
            <person name="Gautier V."/>
            <person name="Ament-Velasquez S.L."/>
            <person name="Kruys A."/>
            <person name="Hutchinson M.I."/>
            <person name="Powell A.J."/>
            <person name="Barry K."/>
            <person name="Miller A.N."/>
            <person name="Grigoriev I.V."/>
            <person name="Debuchy R."/>
            <person name="Gladieux P."/>
            <person name="Thoren M.H."/>
            <person name="Johannesson H."/>
        </authorList>
    </citation>
    <scope>NUCLEOTIDE SEQUENCE</scope>
    <source>
        <strain evidence="1">CBS 955.72</strain>
    </source>
</reference>
<dbReference type="AlphaFoldDB" id="A0AAJ0HHA7"/>
<accession>A0AAJ0HHA7</accession>
<dbReference type="EMBL" id="JAUIQD010000004">
    <property type="protein sequence ID" value="KAK3352634.1"/>
    <property type="molecule type" value="Genomic_DNA"/>
</dbReference>